<evidence type="ECO:0000313" key="3">
    <source>
        <dbReference type="Proteomes" id="UP000327013"/>
    </source>
</evidence>
<feature type="compositionally biased region" description="Low complexity" evidence="1">
    <location>
        <begin position="358"/>
        <end position="367"/>
    </location>
</feature>
<feature type="region of interest" description="Disordered" evidence="1">
    <location>
        <begin position="238"/>
        <end position="367"/>
    </location>
</feature>
<protein>
    <submittedName>
        <fullName evidence="2">Uncharacterized protein</fullName>
    </submittedName>
</protein>
<gene>
    <name evidence="2" type="ORF">FH972_003719</name>
</gene>
<dbReference type="EMBL" id="CM017321">
    <property type="protein sequence ID" value="KAE7999269.1"/>
    <property type="molecule type" value="Genomic_DNA"/>
</dbReference>
<feature type="compositionally biased region" description="Basic and acidic residues" evidence="1">
    <location>
        <begin position="332"/>
        <end position="345"/>
    </location>
</feature>
<evidence type="ECO:0000256" key="1">
    <source>
        <dbReference type="SAM" id="MobiDB-lite"/>
    </source>
</evidence>
<sequence length="421" mass="47523">MYAIRNMLYSLITELSCCNSMSSCNQHGYINFKAFFAKMFSNCLRPFVLCRLKEKIYEKTNVSTCDEGEASSYTASDFEILFDDTIQEVYIQPEANLESLFEPTFQPHDYELSSSLQFQEYDPQVLSFLDTDVTDSHNDEHNRRLFQSDANEEEDDAFLNSLFVDQDEYSHGEIIHHRDSRAPEPLTKVYYADGGLSSDTDTDTAQTRFETFVGTSILSNKHVVPKQQLQMHTVEIPFGSVSSSSPNHVQHREGRNGSKTCHSIIRIGSVGSESPPKVRTFTPQHPRRSRHSVGQRAAQGRSQSQRNSLHKAESEDKAKDASRDSTIVHPIQTKEKSITDSDKGLKMAQRTNADKSSKSTSSDSVCSDQKGYFTFQETSLPRHDSSPPSVYCLNALVGMFSTLHHKKHGSLCCVVMRNVYT</sequence>
<reference evidence="2 3" key="1">
    <citation type="submission" date="2019-06" db="EMBL/GenBank/DDBJ databases">
        <title>A chromosomal-level reference genome of Carpinus fangiana (Coryloideae, Betulaceae).</title>
        <authorList>
            <person name="Yang X."/>
            <person name="Wang Z."/>
            <person name="Zhang L."/>
            <person name="Hao G."/>
            <person name="Liu J."/>
            <person name="Yang Y."/>
        </authorList>
    </citation>
    <scope>NUCLEOTIDE SEQUENCE [LARGE SCALE GENOMIC DNA]</scope>
    <source>
        <strain evidence="2">Cfa_2016G</strain>
        <tissue evidence="2">Leaf</tissue>
    </source>
</reference>
<name>A0A5N6QKT9_9ROSI</name>
<proteinExistence type="predicted"/>
<organism evidence="2 3">
    <name type="scientific">Carpinus fangiana</name>
    <dbReference type="NCBI Taxonomy" id="176857"/>
    <lineage>
        <taxon>Eukaryota</taxon>
        <taxon>Viridiplantae</taxon>
        <taxon>Streptophyta</taxon>
        <taxon>Embryophyta</taxon>
        <taxon>Tracheophyta</taxon>
        <taxon>Spermatophyta</taxon>
        <taxon>Magnoliopsida</taxon>
        <taxon>eudicotyledons</taxon>
        <taxon>Gunneridae</taxon>
        <taxon>Pentapetalae</taxon>
        <taxon>rosids</taxon>
        <taxon>fabids</taxon>
        <taxon>Fagales</taxon>
        <taxon>Betulaceae</taxon>
        <taxon>Carpinus</taxon>
    </lineage>
</organism>
<accession>A0A5N6QKT9</accession>
<feature type="compositionally biased region" description="Basic and acidic residues" evidence="1">
    <location>
        <begin position="310"/>
        <end position="323"/>
    </location>
</feature>
<dbReference type="OrthoDB" id="737278at2759"/>
<keyword evidence="3" id="KW-1185">Reference proteome</keyword>
<feature type="compositionally biased region" description="Low complexity" evidence="1">
    <location>
        <begin position="294"/>
        <end position="306"/>
    </location>
</feature>
<evidence type="ECO:0000313" key="2">
    <source>
        <dbReference type="EMBL" id="KAE7999269.1"/>
    </source>
</evidence>
<dbReference type="Proteomes" id="UP000327013">
    <property type="component" value="Chromosome 1"/>
</dbReference>
<dbReference type="AlphaFoldDB" id="A0A5N6QKT9"/>